<dbReference type="GO" id="GO:0016746">
    <property type="term" value="F:acyltransferase activity"/>
    <property type="evidence" value="ECO:0007669"/>
    <property type="project" value="UniProtKB-KW"/>
</dbReference>
<comment type="similarity">
    <text evidence="1">Belongs to the plant acyltransferase family.</text>
</comment>
<evidence type="ECO:0000256" key="3">
    <source>
        <dbReference type="ARBA" id="ARBA00023315"/>
    </source>
</evidence>
<reference evidence="4 5" key="1">
    <citation type="submission" date="2024-01" db="EMBL/GenBank/DDBJ databases">
        <title>A telomere-to-telomere, gap-free genome of sweet tea (Lithocarpus litseifolius).</title>
        <authorList>
            <person name="Zhou J."/>
        </authorList>
    </citation>
    <scope>NUCLEOTIDE SEQUENCE [LARGE SCALE GENOMIC DNA]</scope>
    <source>
        <strain evidence="4">Zhou-2022a</strain>
        <tissue evidence="4">Leaf</tissue>
    </source>
</reference>
<evidence type="ECO:0000256" key="1">
    <source>
        <dbReference type="ARBA" id="ARBA00009861"/>
    </source>
</evidence>
<accession>A0AAW2D491</accession>
<evidence type="ECO:0000256" key="2">
    <source>
        <dbReference type="ARBA" id="ARBA00022679"/>
    </source>
</evidence>
<dbReference type="Gene3D" id="3.30.559.10">
    <property type="entry name" value="Chloramphenicol acetyltransferase-like domain"/>
    <property type="match status" value="1"/>
</dbReference>
<keyword evidence="5" id="KW-1185">Reference proteome</keyword>
<gene>
    <name evidence="4" type="ORF">SO802_012025</name>
</gene>
<dbReference type="PANTHER" id="PTHR31623:SF46">
    <property type="entry name" value="VINORINE SYNTHASE-LIKE"/>
    <property type="match status" value="1"/>
</dbReference>
<organism evidence="4 5">
    <name type="scientific">Lithocarpus litseifolius</name>
    <dbReference type="NCBI Taxonomy" id="425828"/>
    <lineage>
        <taxon>Eukaryota</taxon>
        <taxon>Viridiplantae</taxon>
        <taxon>Streptophyta</taxon>
        <taxon>Embryophyta</taxon>
        <taxon>Tracheophyta</taxon>
        <taxon>Spermatophyta</taxon>
        <taxon>Magnoliopsida</taxon>
        <taxon>eudicotyledons</taxon>
        <taxon>Gunneridae</taxon>
        <taxon>Pentapetalae</taxon>
        <taxon>rosids</taxon>
        <taxon>fabids</taxon>
        <taxon>Fagales</taxon>
        <taxon>Fagaceae</taxon>
        <taxon>Lithocarpus</taxon>
    </lineage>
</organism>
<protein>
    <submittedName>
        <fullName evidence="4">Uncharacterized protein</fullName>
    </submittedName>
</protein>
<name>A0AAW2D491_9ROSI</name>
<dbReference type="Proteomes" id="UP001459277">
    <property type="component" value="Unassembled WGS sequence"/>
</dbReference>
<keyword evidence="3" id="KW-0012">Acyltransferase</keyword>
<evidence type="ECO:0000313" key="4">
    <source>
        <dbReference type="EMBL" id="KAL0004464.1"/>
    </source>
</evidence>
<dbReference type="PANTHER" id="PTHR31623">
    <property type="entry name" value="F21J9.9"/>
    <property type="match status" value="1"/>
</dbReference>
<proteinExistence type="inferred from homology"/>
<comment type="caution">
    <text evidence="4">The sequence shown here is derived from an EMBL/GenBank/DDBJ whole genome shotgun (WGS) entry which is preliminary data.</text>
</comment>
<evidence type="ECO:0000313" key="5">
    <source>
        <dbReference type="Proteomes" id="UP001459277"/>
    </source>
</evidence>
<dbReference type="Pfam" id="PF02458">
    <property type="entry name" value="Transferase"/>
    <property type="match status" value="1"/>
</dbReference>
<sequence length="191" mass="21435">MAKLNVEATSKEIIKPSSPTPDHLNHYKLSFIDQISPLIYNSIVPFYALDHTDIEFNIDDISNCLKNSLSELSTKYYPLSGHLKGNRFIHCNDEGIPYFRKQVKCNLSDVIQNPIPGELNNNNSDIEKWGGGSWPRAPAALAYKNLVTFIDTPPGEGIEAYVSLKKEAMAKFESDEEFLTFVSLPGIQLKN</sequence>
<keyword evidence="2" id="KW-0808">Transferase</keyword>
<dbReference type="EMBL" id="JAZDWU010000004">
    <property type="protein sequence ID" value="KAL0004464.1"/>
    <property type="molecule type" value="Genomic_DNA"/>
</dbReference>
<dbReference type="AlphaFoldDB" id="A0AAW2D491"/>
<dbReference type="InterPro" id="IPR023213">
    <property type="entry name" value="CAT-like_dom_sf"/>
</dbReference>